<evidence type="ECO:0000313" key="3">
    <source>
        <dbReference type="Proteomes" id="UP000502998"/>
    </source>
</evidence>
<evidence type="ECO:0000313" key="2">
    <source>
        <dbReference type="EMBL" id="BCA85203.1"/>
    </source>
</evidence>
<proteinExistence type="predicted"/>
<keyword evidence="1" id="KW-0812">Transmembrane</keyword>
<dbReference type="Proteomes" id="UP000502998">
    <property type="component" value="Chromosome"/>
</dbReference>
<keyword evidence="1" id="KW-1133">Transmembrane helix</keyword>
<evidence type="ECO:0000256" key="1">
    <source>
        <dbReference type="SAM" id="Phobius"/>
    </source>
</evidence>
<keyword evidence="3" id="KW-1185">Reference proteome</keyword>
<dbReference type="KEGG" id="esg:EsVE80_07260"/>
<name>A0A679IA46_9ENTE</name>
<accession>A0A679IA46</accession>
<protein>
    <submittedName>
        <fullName evidence="2">Uncharacterized protein</fullName>
    </submittedName>
</protein>
<reference evidence="2 3" key="1">
    <citation type="submission" date="2020-02" db="EMBL/GenBank/DDBJ databases">
        <title>Characterization of vanA genotype vancomycin-resistant Enterococcus saigonensis VE80.</title>
        <authorList>
            <person name="Harada T."/>
            <person name="Motooka D."/>
            <person name="Nakamura S."/>
            <person name="Yamamoto Y."/>
            <person name="Kawahara R."/>
            <person name="Kawatsu K."/>
        </authorList>
    </citation>
    <scope>NUCLEOTIDE SEQUENCE [LARGE SCALE GENOMIC DNA]</scope>
    <source>
        <strain evidence="2 3">VE80</strain>
    </source>
</reference>
<dbReference type="AlphaFoldDB" id="A0A679IA46"/>
<feature type="transmembrane region" description="Helical" evidence="1">
    <location>
        <begin position="6"/>
        <end position="23"/>
    </location>
</feature>
<sequence length="46" mass="5564">MLFLGIFGALFQLCLIPLFIYCEKKEKKINKERKNEINRSFKKNQQ</sequence>
<keyword evidence="1" id="KW-0472">Membrane</keyword>
<dbReference type="EMBL" id="AP022822">
    <property type="protein sequence ID" value="BCA85203.1"/>
    <property type="molecule type" value="Genomic_DNA"/>
</dbReference>
<organism evidence="2 3">
    <name type="scientific">Enterococcus saigonensis</name>
    <dbReference type="NCBI Taxonomy" id="1805431"/>
    <lineage>
        <taxon>Bacteria</taxon>
        <taxon>Bacillati</taxon>
        <taxon>Bacillota</taxon>
        <taxon>Bacilli</taxon>
        <taxon>Lactobacillales</taxon>
        <taxon>Enterococcaceae</taxon>
        <taxon>Enterococcus</taxon>
    </lineage>
</organism>
<gene>
    <name evidence="2" type="ORF">EsVE80_07260</name>
</gene>